<dbReference type="CDD" id="cd05233">
    <property type="entry name" value="SDR_c"/>
    <property type="match status" value="1"/>
</dbReference>
<dbReference type="InterPro" id="IPR036291">
    <property type="entry name" value="NAD(P)-bd_dom_sf"/>
</dbReference>
<gene>
    <name evidence="4" type="ORF">GCM10011594_25970</name>
</gene>
<dbReference type="InterPro" id="IPR002347">
    <property type="entry name" value="SDR_fam"/>
</dbReference>
<keyword evidence="5" id="KW-1185">Reference proteome</keyword>
<evidence type="ECO:0000313" key="5">
    <source>
        <dbReference type="Proteomes" id="UP000655208"/>
    </source>
</evidence>
<protein>
    <submittedName>
        <fullName evidence="4">Oxidoreductase</fullName>
    </submittedName>
</protein>
<evidence type="ECO:0000259" key="3">
    <source>
        <dbReference type="SMART" id="SM00822"/>
    </source>
</evidence>
<evidence type="ECO:0000256" key="2">
    <source>
        <dbReference type="ARBA" id="ARBA00023002"/>
    </source>
</evidence>
<sequence length="266" mass="27377">MQMASGPDAADRRDVDAMGQLEGRTALVTGGTSGIGLATAVRFAAEGARVFVTGRRQPELDAAVATIGEAAIGIRSDVSDLDDLDQLFAEIADHGHGLDVLFANAGGGAFGTLQDMTPEDFNRTFATNVRGTAFTVQKALPVLNRGASVVLTGSTAATSGTPAFGVYGASKAAVRQFARTWASELADREIRVNVIVPGPTDTTGLRGLAGDPASASALVDQLGAGVTMRRVGRPEEIAAAVLFLASDESSFMTGSELYADGGERQQ</sequence>
<comment type="caution">
    <text evidence="4">The sequence shown here is derived from an EMBL/GenBank/DDBJ whole genome shotgun (WGS) entry which is preliminary data.</text>
</comment>
<organism evidence="4 5">
    <name type="scientific">Nakamurella endophytica</name>
    <dbReference type="NCBI Taxonomy" id="1748367"/>
    <lineage>
        <taxon>Bacteria</taxon>
        <taxon>Bacillati</taxon>
        <taxon>Actinomycetota</taxon>
        <taxon>Actinomycetes</taxon>
        <taxon>Nakamurellales</taxon>
        <taxon>Nakamurellaceae</taxon>
        <taxon>Nakamurella</taxon>
    </lineage>
</organism>
<dbReference type="Pfam" id="PF13561">
    <property type="entry name" value="adh_short_C2"/>
    <property type="match status" value="1"/>
</dbReference>
<proteinExistence type="inferred from homology"/>
<dbReference type="InterPro" id="IPR057326">
    <property type="entry name" value="KR_dom"/>
</dbReference>
<feature type="domain" description="Ketoreductase" evidence="3">
    <location>
        <begin position="24"/>
        <end position="202"/>
    </location>
</feature>
<comment type="similarity">
    <text evidence="1">Belongs to the short-chain dehydrogenases/reductases (SDR) family.</text>
</comment>
<name>A0A917SZ71_9ACTN</name>
<dbReference type="PANTHER" id="PTHR43477:SF1">
    <property type="entry name" value="DIHYDROANTICAPSIN 7-DEHYDROGENASE"/>
    <property type="match status" value="1"/>
</dbReference>
<dbReference type="GO" id="GO:0016491">
    <property type="term" value="F:oxidoreductase activity"/>
    <property type="evidence" value="ECO:0007669"/>
    <property type="project" value="UniProtKB-KW"/>
</dbReference>
<dbReference type="SUPFAM" id="SSF51735">
    <property type="entry name" value="NAD(P)-binding Rossmann-fold domains"/>
    <property type="match status" value="1"/>
</dbReference>
<dbReference type="PANTHER" id="PTHR43477">
    <property type="entry name" value="DIHYDROANTICAPSIN 7-DEHYDROGENASE"/>
    <property type="match status" value="1"/>
</dbReference>
<dbReference type="PRINTS" id="PR00081">
    <property type="entry name" value="GDHRDH"/>
</dbReference>
<dbReference type="PROSITE" id="PS00061">
    <property type="entry name" value="ADH_SHORT"/>
    <property type="match status" value="1"/>
</dbReference>
<dbReference type="AlphaFoldDB" id="A0A917SZ71"/>
<keyword evidence="2" id="KW-0560">Oxidoreductase</keyword>
<dbReference type="InterPro" id="IPR051122">
    <property type="entry name" value="SDR_DHRS6-like"/>
</dbReference>
<evidence type="ECO:0000313" key="4">
    <source>
        <dbReference type="EMBL" id="GGM04544.1"/>
    </source>
</evidence>
<dbReference type="InterPro" id="IPR020904">
    <property type="entry name" value="Sc_DH/Rdtase_CS"/>
</dbReference>
<reference evidence="4" key="1">
    <citation type="journal article" date="2014" name="Int. J. Syst. Evol. Microbiol.">
        <title>Complete genome sequence of Corynebacterium casei LMG S-19264T (=DSM 44701T), isolated from a smear-ripened cheese.</title>
        <authorList>
            <consortium name="US DOE Joint Genome Institute (JGI-PGF)"/>
            <person name="Walter F."/>
            <person name="Albersmeier A."/>
            <person name="Kalinowski J."/>
            <person name="Ruckert C."/>
        </authorList>
    </citation>
    <scope>NUCLEOTIDE SEQUENCE</scope>
    <source>
        <strain evidence="4">CGMCC 4.7308</strain>
    </source>
</reference>
<dbReference type="FunFam" id="3.40.50.720:FF:000084">
    <property type="entry name" value="Short-chain dehydrogenase reductase"/>
    <property type="match status" value="1"/>
</dbReference>
<evidence type="ECO:0000256" key="1">
    <source>
        <dbReference type="ARBA" id="ARBA00006484"/>
    </source>
</evidence>
<reference evidence="4" key="2">
    <citation type="submission" date="2020-09" db="EMBL/GenBank/DDBJ databases">
        <authorList>
            <person name="Sun Q."/>
            <person name="Zhou Y."/>
        </authorList>
    </citation>
    <scope>NUCLEOTIDE SEQUENCE</scope>
    <source>
        <strain evidence="4">CGMCC 4.7308</strain>
    </source>
</reference>
<dbReference type="Gene3D" id="3.40.50.720">
    <property type="entry name" value="NAD(P)-binding Rossmann-like Domain"/>
    <property type="match status" value="1"/>
</dbReference>
<dbReference type="Proteomes" id="UP000655208">
    <property type="component" value="Unassembled WGS sequence"/>
</dbReference>
<dbReference type="SMART" id="SM00822">
    <property type="entry name" value="PKS_KR"/>
    <property type="match status" value="1"/>
</dbReference>
<accession>A0A917SZ71</accession>
<dbReference type="EMBL" id="BMNA01000004">
    <property type="protein sequence ID" value="GGM04544.1"/>
    <property type="molecule type" value="Genomic_DNA"/>
</dbReference>